<reference evidence="4" key="1">
    <citation type="submission" date="2018-02" db="EMBL/GenBank/DDBJ databases">
        <authorList>
            <person name="Cohen D.B."/>
            <person name="Kent A.D."/>
        </authorList>
    </citation>
    <scope>NUCLEOTIDE SEQUENCE</scope>
</reference>
<keyword evidence="2" id="KW-0436">Ligase</keyword>
<dbReference type="GO" id="GO:0016881">
    <property type="term" value="F:acid-amino acid ligase activity"/>
    <property type="evidence" value="ECO:0007669"/>
    <property type="project" value="TreeGrafter"/>
</dbReference>
<organism evidence="4">
    <name type="scientific">Fagus sylvatica</name>
    <name type="common">Beechnut</name>
    <dbReference type="NCBI Taxonomy" id="28930"/>
    <lineage>
        <taxon>Eukaryota</taxon>
        <taxon>Viridiplantae</taxon>
        <taxon>Streptophyta</taxon>
        <taxon>Embryophyta</taxon>
        <taxon>Tracheophyta</taxon>
        <taxon>Spermatophyta</taxon>
        <taxon>Magnoliopsida</taxon>
        <taxon>eudicotyledons</taxon>
        <taxon>Gunneridae</taxon>
        <taxon>Pentapetalae</taxon>
        <taxon>rosids</taxon>
        <taxon>fabids</taxon>
        <taxon>Fagales</taxon>
        <taxon>Fagaceae</taxon>
        <taxon>Fagus</taxon>
    </lineage>
</organism>
<gene>
    <name evidence="4" type="ORF">FSB_LOCUS32909</name>
</gene>
<evidence type="ECO:0000313" key="4">
    <source>
        <dbReference type="EMBL" id="SPD05027.1"/>
    </source>
</evidence>
<dbReference type="GO" id="GO:0005737">
    <property type="term" value="C:cytoplasm"/>
    <property type="evidence" value="ECO:0007669"/>
    <property type="project" value="TreeGrafter"/>
</dbReference>
<name>A0A2N9GRF2_FAGSY</name>
<proteinExistence type="inferred from homology"/>
<dbReference type="Pfam" id="PF03321">
    <property type="entry name" value="GH3"/>
    <property type="match status" value="1"/>
</dbReference>
<feature type="domain" description="GH3 middle" evidence="3">
    <location>
        <begin position="223"/>
        <end position="297"/>
    </location>
</feature>
<dbReference type="AlphaFoldDB" id="A0A2N9GRF2"/>
<comment type="similarity">
    <text evidence="1">Belongs to the IAA-amido conjugating enzyme family.</text>
</comment>
<evidence type="ECO:0000256" key="2">
    <source>
        <dbReference type="ARBA" id="ARBA00022598"/>
    </source>
</evidence>
<dbReference type="InterPro" id="IPR004993">
    <property type="entry name" value="GH3"/>
</dbReference>
<dbReference type="PANTHER" id="PTHR31901">
    <property type="entry name" value="GH3 DOMAIN-CONTAINING PROTEIN"/>
    <property type="match status" value="1"/>
</dbReference>
<evidence type="ECO:0000256" key="1">
    <source>
        <dbReference type="ARBA" id="ARBA00008068"/>
    </source>
</evidence>
<dbReference type="EMBL" id="OIVN01002607">
    <property type="protein sequence ID" value="SPD05027.1"/>
    <property type="molecule type" value="Genomic_DNA"/>
</dbReference>
<dbReference type="PANTHER" id="PTHR31901:SF44">
    <property type="entry name" value="INDOLE-3-ACETIC ACID-AMIDO SYNTHETASE GH3.6-RELATED"/>
    <property type="match status" value="1"/>
</dbReference>
<dbReference type="Pfam" id="PF23571">
    <property type="entry name" value="GH3_M"/>
    <property type="match status" value="1"/>
</dbReference>
<evidence type="ECO:0000259" key="3">
    <source>
        <dbReference type="Pfam" id="PF23571"/>
    </source>
</evidence>
<dbReference type="InterPro" id="IPR055377">
    <property type="entry name" value="GH3_M"/>
</dbReference>
<sequence>MSMTDEEILKKLEDSTKDATCQQLESLRSILEHQSGGGGVRYLQPHLLQHYDATADANTFRQALPLLFPPRPSVNKVLWFIYADNITTTKGGFKVMAASAYPMHNKSKWEQLCDDLEHGVPSSEISDVAMRDSVAEVLGGPQPELSRRIRSICEDKNWGGMLCKLWPNVRYIRCVTTGSMKQYYPRLKHYAGEVPLLGGDYFASECCVGMNLDIMQPPETTRFVLLPTAAYFEFLPFASDETNVVGEETVDISGVEVGKMYEVVVTTYRGFYRYRLGDIVRVVGFYNSSPQVEFVMRAPKSSSEIINEKHLMSAMESFQSVIRNAVAAEISEFASFLDLTLSPKQLKVYIEVREGCMFLQEEKLEESVEILKRCGSSIEDSLGGIYMVDRQRRRDRPFWQYPL</sequence>
<accession>A0A2N9GRF2</accession>
<protein>
    <recommendedName>
        <fullName evidence="3">GH3 middle domain-containing protein</fullName>
    </recommendedName>
</protein>